<evidence type="ECO:0000313" key="3">
    <source>
        <dbReference type="Proteomes" id="UP001303160"/>
    </source>
</evidence>
<organism evidence="2 3">
    <name type="scientific">Triangularia verruculosa</name>
    <dbReference type="NCBI Taxonomy" id="2587418"/>
    <lineage>
        <taxon>Eukaryota</taxon>
        <taxon>Fungi</taxon>
        <taxon>Dikarya</taxon>
        <taxon>Ascomycota</taxon>
        <taxon>Pezizomycotina</taxon>
        <taxon>Sordariomycetes</taxon>
        <taxon>Sordariomycetidae</taxon>
        <taxon>Sordariales</taxon>
        <taxon>Podosporaceae</taxon>
        <taxon>Triangularia</taxon>
    </lineage>
</organism>
<feature type="region of interest" description="Disordered" evidence="1">
    <location>
        <begin position="189"/>
        <end position="216"/>
    </location>
</feature>
<keyword evidence="3" id="KW-1185">Reference proteome</keyword>
<evidence type="ECO:0000313" key="2">
    <source>
        <dbReference type="EMBL" id="KAK4204560.1"/>
    </source>
</evidence>
<gene>
    <name evidence="2" type="ORF">QBC40DRAFT_272548</name>
</gene>
<comment type="caution">
    <text evidence="2">The sequence shown here is derived from an EMBL/GenBank/DDBJ whole genome shotgun (WGS) entry which is preliminary data.</text>
</comment>
<proteinExistence type="predicted"/>
<reference evidence="2" key="1">
    <citation type="journal article" date="2023" name="Mol. Phylogenet. Evol.">
        <title>Genome-scale phylogeny and comparative genomics of the fungal order Sordariales.</title>
        <authorList>
            <person name="Hensen N."/>
            <person name="Bonometti L."/>
            <person name="Westerberg I."/>
            <person name="Brannstrom I.O."/>
            <person name="Guillou S."/>
            <person name="Cros-Aarteil S."/>
            <person name="Calhoun S."/>
            <person name="Haridas S."/>
            <person name="Kuo A."/>
            <person name="Mondo S."/>
            <person name="Pangilinan J."/>
            <person name="Riley R."/>
            <person name="LaButti K."/>
            <person name="Andreopoulos B."/>
            <person name="Lipzen A."/>
            <person name="Chen C."/>
            <person name="Yan M."/>
            <person name="Daum C."/>
            <person name="Ng V."/>
            <person name="Clum A."/>
            <person name="Steindorff A."/>
            <person name="Ohm R.A."/>
            <person name="Martin F."/>
            <person name="Silar P."/>
            <person name="Natvig D.O."/>
            <person name="Lalanne C."/>
            <person name="Gautier V."/>
            <person name="Ament-Velasquez S.L."/>
            <person name="Kruys A."/>
            <person name="Hutchinson M.I."/>
            <person name="Powell A.J."/>
            <person name="Barry K."/>
            <person name="Miller A.N."/>
            <person name="Grigoriev I.V."/>
            <person name="Debuchy R."/>
            <person name="Gladieux P."/>
            <person name="Hiltunen Thoren M."/>
            <person name="Johannesson H."/>
        </authorList>
    </citation>
    <scope>NUCLEOTIDE SEQUENCE</scope>
    <source>
        <strain evidence="2">CBS 315.58</strain>
    </source>
</reference>
<sequence>MITRFRDFLYTREYNDTRAWLKPGSFQSGEELEEVKIAPENDAEWEPGQLFLHIHMYLFAQRYKVDTLSRYAIKMFHKRACLPRTMMQYRVSGTRYMEMADLVYSNTHEDIMARTLCHLIAGDVHTREKGLEQLAEPFKKHEGMWRDFLEHEHKMLQNVFKGRGDLSGPVLTKSQTAWQLEYLRKISEKHSAETSGPMGRVKDATGSRSASGPAGL</sequence>
<dbReference type="EMBL" id="MU863881">
    <property type="protein sequence ID" value="KAK4204560.1"/>
    <property type="molecule type" value="Genomic_DNA"/>
</dbReference>
<evidence type="ECO:0000256" key="1">
    <source>
        <dbReference type="SAM" id="MobiDB-lite"/>
    </source>
</evidence>
<protein>
    <submittedName>
        <fullName evidence="2">Uncharacterized protein</fullName>
    </submittedName>
</protein>
<dbReference type="AlphaFoldDB" id="A0AAN6XSB0"/>
<accession>A0AAN6XSB0</accession>
<dbReference type="Proteomes" id="UP001303160">
    <property type="component" value="Unassembled WGS sequence"/>
</dbReference>
<reference evidence="2" key="2">
    <citation type="submission" date="2023-05" db="EMBL/GenBank/DDBJ databases">
        <authorList>
            <consortium name="Lawrence Berkeley National Laboratory"/>
            <person name="Steindorff A."/>
            <person name="Hensen N."/>
            <person name="Bonometti L."/>
            <person name="Westerberg I."/>
            <person name="Brannstrom I.O."/>
            <person name="Guillou S."/>
            <person name="Cros-Aarteil S."/>
            <person name="Calhoun S."/>
            <person name="Haridas S."/>
            <person name="Kuo A."/>
            <person name="Mondo S."/>
            <person name="Pangilinan J."/>
            <person name="Riley R."/>
            <person name="Labutti K."/>
            <person name="Andreopoulos B."/>
            <person name="Lipzen A."/>
            <person name="Chen C."/>
            <person name="Yanf M."/>
            <person name="Daum C."/>
            <person name="Ng V."/>
            <person name="Clum A."/>
            <person name="Ohm R."/>
            <person name="Martin F."/>
            <person name="Silar P."/>
            <person name="Natvig D."/>
            <person name="Lalanne C."/>
            <person name="Gautier V."/>
            <person name="Ament-Velasquez S.L."/>
            <person name="Kruys A."/>
            <person name="Hutchinson M.I."/>
            <person name="Powell A.J."/>
            <person name="Barry K."/>
            <person name="Miller A.N."/>
            <person name="Grigoriev I.V."/>
            <person name="Debuchy R."/>
            <person name="Gladieux P."/>
            <person name="Thoren M.H."/>
            <person name="Johannesson H."/>
        </authorList>
    </citation>
    <scope>NUCLEOTIDE SEQUENCE</scope>
    <source>
        <strain evidence="2">CBS 315.58</strain>
    </source>
</reference>
<name>A0AAN6XSB0_9PEZI</name>